<reference evidence="2" key="1">
    <citation type="submission" date="2020-05" db="UniProtKB">
        <authorList>
            <consortium name="EnsemblMetazoa"/>
        </authorList>
    </citation>
    <scope>IDENTIFICATION</scope>
    <source>
        <strain evidence="2">USDA</strain>
    </source>
</reference>
<feature type="chain" id="PRO_5009326652" description="MD-2-related lipid-recognition domain-containing protein" evidence="1">
    <location>
        <begin position="21"/>
        <end position="188"/>
    </location>
</feature>
<evidence type="ECO:0008006" key="4">
    <source>
        <dbReference type="Google" id="ProtNLM"/>
    </source>
</evidence>
<gene>
    <name evidence="2" type="primary">106082033</name>
</gene>
<accession>A0A1I8PH29</accession>
<evidence type="ECO:0000313" key="2">
    <source>
        <dbReference type="EnsemblMetazoa" id="SCAU008029-PA"/>
    </source>
</evidence>
<dbReference type="PANTHER" id="PTHR20898">
    <property type="entry name" value="DAEDALUS ON 3-RELATED-RELATED"/>
    <property type="match status" value="1"/>
</dbReference>
<protein>
    <recommendedName>
        <fullName evidence="4">MD-2-related lipid-recognition domain-containing protein</fullName>
    </recommendedName>
</protein>
<dbReference type="EnsemblMetazoa" id="SCAU008029-RA">
    <property type="protein sequence ID" value="SCAU008029-PA"/>
    <property type="gene ID" value="SCAU008029"/>
</dbReference>
<name>A0A1I8PH29_STOCA</name>
<proteinExistence type="predicted"/>
<keyword evidence="3" id="KW-1185">Reference proteome</keyword>
<dbReference type="OrthoDB" id="7727171at2759"/>
<evidence type="ECO:0000313" key="3">
    <source>
        <dbReference type="Proteomes" id="UP000095300"/>
    </source>
</evidence>
<dbReference type="Pfam" id="PF06477">
    <property type="entry name" value="DUF1091"/>
    <property type="match status" value="1"/>
</dbReference>
<dbReference type="AlphaFoldDB" id="A0A1I8PH29"/>
<dbReference type="VEuPathDB" id="VectorBase:SCAU008029"/>
<keyword evidence="1" id="KW-0732">Signal</keyword>
<dbReference type="Proteomes" id="UP000095300">
    <property type="component" value="Unassembled WGS sequence"/>
</dbReference>
<dbReference type="PANTHER" id="PTHR20898:SF0">
    <property type="entry name" value="DAEDALUS ON 3-RELATED"/>
    <property type="match status" value="1"/>
</dbReference>
<evidence type="ECO:0000256" key="1">
    <source>
        <dbReference type="SAM" id="SignalP"/>
    </source>
</evidence>
<feature type="signal peptide" evidence="1">
    <location>
        <begin position="1"/>
        <end position="20"/>
    </location>
</feature>
<organism evidence="2 3">
    <name type="scientific">Stomoxys calcitrans</name>
    <name type="common">Stable fly</name>
    <name type="synonym">Conops calcitrans</name>
    <dbReference type="NCBI Taxonomy" id="35570"/>
    <lineage>
        <taxon>Eukaryota</taxon>
        <taxon>Metazoa</taxon>
        <taxon>Ecdysozoa</taxon>
        <taxon>Arthropoda</taxon>
        <taxon>Hexapoda</taxon>
        <taxon>Insecta</taxon>
        <taxon>Pterygota</taxon>
        <taxon>Neoptera</taxon>
        <taxon>Endopterygota</taxon>
        <taxon>Diptera</taxon>
        <taxon>Brachycera</taxon>
        <taxon>Muscomorpha</taxon>
        <taxon>Muscoidea</taxon>
        <taxon>Muscidae</taxon>
        <taxon>Stomoxys</taxon>
    </lineage>
</organism>
<sequence>MSHQLKFLILILLATRPVENLIRYTNLKCNTLDPTFFTFETCNLKVQGRGIIALTAHMKLHKVPVNNVTILLSTFKKGNNGYRPFLYNISVDACDFMRNRKRYPVFAIYMNAIMPFSNVNHTCPYNHDMIVKDMVMREDMLALAPLPGGDYMFKLRLGVKNEWKSEIVSYLTTSDLWEFFKKTKSRKM</sequence>
<dbReference type="InterPro" id="IPR010512">
    <property type="entry name" value="DUF1091"/>
</dbReference>
<dbReference type="SMART" id="SM00697">
    <property type="entry name" value="DM8"/>
    <property type="match status" value="1"/>
</dbReference>